<reference evidence="2 3" key="1">
    <citation type="journal article" date="2023" name="Plants (Basel)">
        <title>Bridging the Gap: Combining Genomics and Transcriptomics Approaches to Understand Stylosanthes scabra, an Orphan Legume from the Brazilian Caatinga.</title>
        <authorList>
            <person name="Ferreira-Neto J.R.C."/>
            <person name="da Silva M.D."/>
            <person name="Binneck E."/>
            <person name="de Melo N.F."/>
            <person name="da Silva R.H."/>
            <person name="de Melo A.L.T.M."/>
            <person name="Pandolfi V."/>
            <person name="Bustamante F.O."/>
            <person name="Brasileiro-Vidal A.C."/>
            <person name="Benko-Iseppon A.M."/>
        </authorList>
    </citation>
    <scope>NUCLEOTIDE SEQUENCE [LARGE SCALE GENOMIC DNA]</scope>
    <source>
        <tissue evidence="2">Leaves</tissue>
    </source>
</reference>
<sequence length="467" mass="53617">MFHIFFGWSKASKCKRAMKQGRCRLKLLKNKREAIARQLRKDVAELVHCGHDETALNRVEQLNEDESLVATYNLLDHYCELVLTQLSYIRRHKDCPNDINEAVSSLIYASARCGDIPELCVIRKLFGERYGDEFVVTAMELLPGNLVNNQLKENLSGNPVSDDVKFRIVDEIVRENCTQEQVLAIQYHPSWQQEQDKQVDLSMSKPNDLCSSPKSTLIGVSAIVPAVQQYPPYILNSPLEKKIVNFTKLEDYGGDIEEYEFSVSKYGTCHDQTLFKFRTSGQSKREDKETQIACYESDTDGHESWSEKSSITRAYKKSKRGSEVKRPRRRSASFESICLMDIGYMIYYHKPYRRLKQHSSQSEEDGDKLVDECCHGQPCKEIEAEESVSVSVGKYGSSKCYNAEGKYLRVMSMPQERKGDKMVRTYSCPSPHPNHVHPKLPEYDDIAAKFTALKRECQQSSKVQQYD</sequence>
<evidence type="ECO:0000313" key="3">
    <source>
        <dbReference type="Proteomes" id="UP001341840"/>
    </source>
</evidence>
<dbReference type="InterPro" id="IPR005061">
    <property type="entry name" value="Ist1"/>
</dbReference>
<accession>A0ABU6TII3</accession>
<comment type="caution">
    <text evidence="2">The sequence shown here is derived from an EMBL/GenBank/DDBJ whole genome shotgun (WGS) entry which is preliminary data.</text>
</comment>
<dbReference type="Gene3D" id="1.20.1260.60">
    <property type="entry name" value="Vacuolar protein sorting-associated protein Ist1"/>
    <property type="match status" value="1"/>
</dbReference>
<dbReference type="EMBL" id="JASCZI010090971">
    <property type="protein sequence ID" value="MED6148175.1"/>
    <property type="molecule type" value="Genomic_DNA"/>
</dbReference>
<protein>
    <recommendedName>
        <fullName evidence="4">IST1-like protein</fullName>
    </recommendedName>
</protein>
<evidence type="ECO:0000313" key="2">
    <source>
        <dbReference type="EMBL" id="MED6148175.1"/>
    </source>
</evidence>
<dbReference type="Proteomes" id="UP001341840">
    <property type="component" value="Unassembled WGS sequence"/>
</dbReference>
<dbReference type="Pfam" id="PF03398">
    <property type="entry name" value="Ist1"/>
    <property type="match status" value="1"/>
</dbReference>
<organism evidence="2 3">
    <name type="scientific">Stylosanthes scabra</name>
    <dbReference type="NCBI Taxonomy" id="79078"/>
    <lineage>
        <taxon>Eukaryota</taxon>
        <taxon>Viridiplantae</taxon>
        <taxon>Streptophyta</taxon>
        <taxon>Embryophyta</taxon>
        <taxon>Tracheophyta</taxon>
        <taxon>Spermatophyta</taxon>
        <taxon>Magnoliopsida</taxon>
        <taxon>eudicotyledons</taxon>
        <taxon>Gunneridae</taxon>
        <taxon>Pentapetalae</taxon>
        <taxon>rosids</taxon>
        <taxon>fabids</taxon>
        <taxon>Fabales</taxon>
        <taxon>Fabaceae</taxon>
        <taxon>Papilionoideae</taxon>
        <taxon>50 kb inversion clade</taxon>
        <taxon>dalbergioids sensu lato</taxon>
        <taxon>Dalbergieae</taxon>
        <taxon>Pterocarpus clade</taxon>
        <taxon>Stylosanthes</taxon>
    </lineage>
</organism>
<dbReference type="InterPro" id="IPR042277">
    <property type="entry name" value="IST1-like"/>
</dbReference>
<gene>
    <name evidence="2" type="ORF">PIB30_050639</name>
</gene>
<name>A0ABU6TII3_9FABA</name>
<dbReference type="PANTHER" id="PTHR12161:SF44">
    <property type="entry name" value="REGULATOR OF VPS4 ACTIVITY IN THE MVB PATHWAY PROTEIN"/>
    <property type="match status" value="1"/>
</dbReference>
<proteinExistence type="inferred from homology"/>
<evidence type="ECO:0000256" key="1">
    <source>
        <dbReference type="ARBA" id="ARBA00005536"/>
    </source>
</evidence>
<dbReference type="PANTHER" id="PTHR12161">
    <property type="entry name" value="IST1 FAMILY MEMBER"/>
    <property type="match status" value="1"/>
</dbReference>
<evidence type="ECO:0008006" key="4">
    <source>
        <dbReference type="Google" id="ProtNLM"/>
    </source>
</evidence>
<keyword evidence="3" id="KW-1185">Reference proteome</keyword>
<comment type="similarity">
    <text evidence="1">Belongs to the IST1 family.</text>
</comment>